<evidence type="ECO:0000256" key="10">
    <source>
        <dbReference type="PROSITE-ProRule" id="PRU10141"/>
    </source>
</evidence>
<dbReference type="GO" id="GO:0000082">
    <property type="term" value="P:G1/S transition of mitotic cell cycle"/>
    <property type="evidence" value="ECO:0007669"/>
    <property type="project" value="TreeGrafter"/>
</dbReference>
<dbReference type="PROSITE" id="PS00108">
    <property type="entry name" value="PROTEIN_KINASE_ST"/>
    <property type="match status" value="1"/>
</dbReference>
<evidence type="ECO:0000256" key="2">
    <source>
        <dbReference type="ARBA" id="ARBA00012425"/>
    </source>
</evidence>
<comment type="catalytic activity">
    <reaction evidence="9">
        <text>L-seryl-[protein] + ATP = O-phospho-L-seryl-[protein] + ADP + H(+)</text>
        <dbReference type="Rhea" id="RHEA:17989"/>
        <dbReference type="Rhea" id="RHEA-COMP:9863"/>
        <dbReference type="Rhea" id="RHEA-COMP:11604"/>
        <dbReference type="ChEBI" id="CHEBI:15378"/>
        <dbReference type="ChEBI" id="CHEBI:29999"/>
        <dbReference type="ChEBI" id="CHEBI:30616"/>
        <dbReference type="ChEBI" id="CHEBI:83421"/>
        <dbReference type="ChEBI" id="CHEBI:456216"/>
        <dbReference type="EC" id="2.7.11.22"/>
    </reaction>
</comment>
<reference evidence="13 14" key="1">
    <citation type="submission" date="2015-12" db="EMBL/GenBank/DDBJ databases">
        <title>The genome of Folsomia candida.</title>
        <authorList>
            <person name="Faddeeva A."/>
            <person name="Derks M.F."/>
            <person name="Anvar Y."/>
            <person name="Smit S."/>
            <person name="Van Straalen N."/>
            <person name="Roelofs D."/>
        </authorList>
    </citation>
    <scope>NUCLEOTIDE SEQUENCE [LARGE SCALE GENOMIC DNA]</scope>
    <source>
        <strain evidence="13 14">VU population</strain>
        <tissue evidence="13">Whole body</tissue>
    </source>
</reference>
<sequence>MTSRIPFLPDLFVSAPSKAGLYKKEVVLGQGAYGTVYKAKDITDPTRYVALKKVIIPVGEEGISYPILREIALVRQLDRFKHPNVVRILDVCHGPRVDQSLTIFLVFEFVERDLAKYIWETQRDESWPAKVKDIMFQLLCGVDFLHSQRIVHRDLKPQNILISGTGEVKIADFGLAKVYDFTMRLTSVVVTLWYRSPELLLGCTYATPIDMWSVGCIFAELVDRQPLFPGATERDQLERIFEIIGTPKREQWPAESRVLPTNFSPRMGPYLQEVFPALDEQAISLLEKTLKFNPLERINARDALLHPYFDGRAIPPVHLSVPPASAMLPVGSPSHSGSSELYTLTPLTSVSFNPSISSDDSGYGSLVSQLHDIVPDIVDLS</sequence>
<dbReference type="EMBL" id="LNIX01000001">
    <property type="protein sequence ID" value="OXA63442.1"/>
    <property type="molecule type" value="Genomic_DNA"/>
</dbReference>
<dbReference type="Proteomes" id="UP000198287">
    <property type="component" value="Unassembled WGS sequence"/>
</dbReference>
<dbReference type="Gene3D" id="3.30.200.20">
    <property type="entry name" value="Phosphorylase Kinase, domain 1"/>
    <property type="match status" value="1"/>
</dbReference>
<dbReference type="EC" id="2.7.11.22" evidence="2"/>
<dbReference type="PANTHER" id="PTHR24056:SF472">
    <property type="entry name" value="CYCLIN-DEPENDENT KINASE 4, ISOFORM A"/>
    <property type="match status" value="1"/>
</dbReference>
<dbReference type="PANTHER" id="PTHR24056">
    <property type="entry name" value="CELL DIVISION PROTEIN KINASE"/>
    <property type="match status" value="1"/>
</dbReference>
<evidence type="ECO:0000313" key="13">
    <source>
        <dbReference type="EMBL" id="OXA63442.1"/>
    </source>
</evidence>
<dbReference type="InterPro" id="IPR017441">
    <property type="entry name" value="Protein_kinase_ATP_BS"/>
</dbReference>
<dbReference type="SMART" id="SM00220">
    <property type="entry name" value="S_TKc"/>
    <property type="match status" value="1"/>
</dbReference>
<evidence type="ECO:0000256" key="4">
    <source>
        <dbReference type="ARBA" id="ARBA00022679"/>
    </source>
</evidence>
<dbReference type="OrthoDB" id="1732493at2759"/>
<gene>
    <name evidence="13" type="ORF">Fcan01_03848</name>
</gene>
<evidence type="ECO:0000256" key="8">
    <source>
        <dbReference type="ARBA" id="ARBA00047811"/>
    </source>
</evidence>
<dbReference type="AlphaFoldDB" id="A0A226F0Z1"/>
<dbReference type="FunFam" id="1.10.510.10:FF:000611">
    <property type="entry name" value="CMGC family protein kinase"/>
    <property type="match status" value="1"/>
</dbReference>
<feature type="domain" description="Protein kinase" evidence="12">
    <location>
        <begin position="22"/>
        <end position="309"/>
    </location>
</feature>
<dbReference type="InterPro" id="IPR050108">
    <property type="entry name" value="CDK"/>
</dbReference>
<keyword evidence="14" id="KW-1185">Reference proteome</keyword>
<dbReference type="GO" id="GO:0004693">
    <property type="term" value="F:cyclin-dependent protein serine/threonine kinase activity"/>
    <property type="evidence" value="ECO:0007669"/>
    <property type="project" value="UniProtKB-EC"/>
</dbReference>
<dbReference type="OMA" id="KNFPPLM"/>
<evidence type="ECO:0000256" key="7">
    <source>
        <dbReference type="ARBA" id="ARBA00022840"/>
    </source>
</evidence>
<dbReference type="InterPro" id="IPR000719">
    <property type="entry name" value="Prot_kinase_dom"/>
</dbReference>
<feature type="binding site" evidence="10">
    <location>
        <position position="52"/>
    </location>
    <ligand>
        <name>ATP</name>
        <dbReference type="ChEBI" id="CHEBI:30616"/>
    </ligand>
</feature>
<evidence type="ECO:0000256" key="1">
    <source>
        <dbReference type="ARBA" id="ARBA00006485"/>
    </source>
</evidence>
<dbReference type="InterPro" id="IPR011009">
    <property type="entry name" value="Kinase-like_dom_sf"/>
</dbReference>
<keyword evidence="6 13" id="KW-0418">Kinase</keyword>
<dbReference type="GO" id="GO:0007165">
    <property type="term" value="P:signal transduction"/>
    <property type="evidence" value="ECO:0007669"/>
    <property type="project" value="TreeGrafter"/>
</dbReference>
<evidence type="ECO:0000259" key="12">
    <source>
        <dbReference type="PROSITE" id="PS50011"/>
    </source>
</evidence>
<dbReference type="GO" id="GO:0005737">
    <property type="term" value="C:cytoplasm"/>
    <property type="evidence" value="ECO:0007669"/>
    <property type="project" value="TreeGrafter"/>
</dbReference>
<evidence type="ECO:0000256" key="5">
    <source>
        <dbReference type="ARBA" id="ARBA00022741"/>
    </source>
</evidence>
<comment type="catalytic activity">
    <reaction evidence="8">
        <text>L-threonyl-[protein] + ATP = O-phospho-L-threonyl-[protein] + ADP + H(+)</text>
        <dbReference type="Rhea" id="RHEA:46608"/>
        <dbReference type="Rhea" id="RHEA-COMP:11060"/>
        <dbReference type="Rhea" id="RHEA-COMP:11605"/>
        <dbReference type="ChEBI" id="CHEBI:15378"/>
        <dbReference type="ChEBI" id="CHEBI:30013"/>
        <dbReference type="ChEBI" id="CHEBI:30616"/>
        <dbReference type="ChEBI" id="CHEBI:61977"/>
        <dbReference type="ChEBI" id="CHEBI:456216"/>
        <dbReference type="EC" id="2.7.11.22"/>
    </reaction>
</comment>
<dbReference type="PROSITE" id="PS50011">
    <property type="entry name" value="PROTEIN_KINASE_DOM"/>
    <property type="match status" value="1"/>
</dbReference>
<evidence type="ECO:0000256" key="11">
    <source>
        <dbReference type="RuleBase" id="RU000304"/>
    </source>
</evidence>
<dbReference type="Gene3D" id="1.10.510.10">
    <property type="entry name" value="Transferase(Phosphotransferase) domain 1"/>
    <property type="match status" value="1"/>
</dbReference>
<evidence type="ECO:0000313" key="14">
    <source>
        <dbReference type="Proteomes" id="UP000198287"/>
    </source>
</evidence>
<accession>A0A226F0Z1</accession>
<dbReference type="PROSITE" id="PS00107">
    <property type="entry name" value="PROTEIN_KINASE_ATP"/>
    <property type="match status" value="1"/>
</dbReference>
<dbReference type="InterPro" id="IPR008271">
    <property type="entry name" value="Ser/Thr_kinase_AS"/>
</dbReference>
<keyword evidence="3 11" id="KW-0723">Serine/threonine-protein kinase</keyword>
<evidence type="ECO:0000256" key="3">
    <source>
        <dbReference type="ARBA" id="ARBA00022527"/>
    </source>
</evidence>
<dbReference type="GO" id="GO:0005634">
    <property type="term" value="C:nucleus"/>
    <property type="evidence" value="ECO:0007669"/>
    <property type="project" value="TreeGrafter"/>
</dbReference>
<proteinExistence type="inferred from homology"/>
<comment type="caution">
    <text evidence="13">The sequence shown here is derived from an EMBL/GenBank/DDBJ whole genome shotgun (WGS) entry which is preliminary data.</text>
</comment>
<dbReference type="GO" id="GO:0010468">
    <property type="term" value="P:regulation of gene expression"/>
    <property type="evidence" value="ECO:0007669"/>
    <property type="project" value="TreeGrafter"/>
</dbReference>
<dbReference type="FunFam" id="3.30.200.20:FF:000124">
    <property type="entry name" value="Cyclin-dependent kinase 4"/>
    <property type="match status" value="1"/>
</dbReference>
<dbReference type="GO" id="GO:0010389">
    <property type="term" value="P:regulation of G2/M transition of mitotic cell cycle"/>
    <property type="evidence" value="ECO:0007669"/>
    <property type="project" value="TreeGrafter"/>
</dbReference>
<keyword evidence="5 10" id="KW-0547">Nucleotide-binding</keyword>
<keyword evidence="7 10" id="KW-0067">ATP-binding</keyword>
<dbReference type="Pfam" id="PF00069">
    <property type="entry name" value="Pkinase"/>
    <property type="match status" value="1"/>
</dbReference>
<name>A0A226F0Z1_FOLCA</name>
<dbReference type="STRING" id="158441.A0A226F0Z1"/>
<dbReference type="GO" id="GO:0000307">
    <property type="term" value="C:cyclin-dependent protein kinase holoenzyme complex"/>
    <property type="evidence" value="ECO:0007669"/>
    <property type="project" value="TreeGrafter"/>
</dbReference>
<keyword evidence="4" id="KW-0808">Transferase</keyword>
<evidence type="ECO:0000256" key="6">
    <source>
        <dbReference type="ARBA" id="ARBA00022777"/>
    </source>
</evidence>
<organism evidence="13 14">
    <name type="scientific">Folsomia candida</name>
    <name type="common">Springtail</name>
    <dbReference type="NCBI Taxonomy" id="158441"/>
    <lineage>
        <taxon>Eukaryota</taxon>
        <taxon>Metazoa</taxon>
        <taxon>Ecdysozoa</taxon>
        <taxon>Arthropoda</taxon>
        <taxon>Hexapoda</taxon>
        <taxon>Collembola</taxon>
        <taxon>Entomobryomorpha</taxon>
        <taxon>Isotomoidea</taxon>
        <taxon>Isotomidae</taxon>
        <taxon>Proisotominae</taxon>
        <taxon>Folsomia</taxon>
    </lineage>
</organism>
<comment type="similarity">
    <text evidence="1">Belongs to the protein kinase superfamily. CMGC Ser/Thr protein kinase family. CDC2/CDKX subfamily.</text>
</comment>
<evidence type="ECO:0000256" key="9">
    <source>
        <dbReference type="ARBA" id="ARBA00048367"/>
    </source>
</evidence>
<dbReference type="GO" id="GO:0030332">
    <property type="term" value="F:cyclin binding"/>
    <property type="evidence" value="ECO:0007669"/>
    <property type="project" value="TreeGrafter"/>
</dbReference>
<dbReference type="GO" id="GO:0005524">
    <property type="term" value="F:ATP binding"/>
    <property type="evidence" value="ECO:0007669"/>
    <property type="project" value="UniProtKB-UniRule"/>
</dbReference>
<dbReference type="SUPFAM" id="SSF56112">
    <property type="entry name" value="Protein kinase-like (PK-like)"/>
    <property type="match status" value="1"/>
</dbReference>
<protein>
    <recommendedName>
        <fullName evidence="2">cyclin-dependent kinase</fullName>
        <ecNumber evidence="2">2.7.11.22</ecNumber>
    </recommendedName>
</protein>